<evidence type="ECO:0000259" key="4">
    <source>
        <dbReference type="PROSITE" id="PS50937"/>
    </source>
</evidence>
<protein>
    <submittedName>
        <fullName evidence="5">DNA-binding transcriptional MerR regulator</fullName>
    </submittedName>
</protein>
<dbReference type="SUPFAM" id="SSF46955">
    <property type="entry name" value="Putative DNA-binding domain"/>
    <property type="match status" value="1"/>
</dbReference>
<accession>A0ABX0WSZ6</accession>
<dbReference type="Pfam" id="PF13411">
    <property type="entry name" value="MerR_1"/>
    <property type="match status" value="1"/>
</dbReference>
<gene>
    <name evidence="5" type="ORF">GGR41_002151</name>
</gene>
<reference evidence="5 6" key="1">
    <citation type="submission" date="2020-03" db="EMBL/GenBank/DDBJ databases">
        <title>Genomic Encyclopedia of Type Strains, Phase IV (KMG-IV): sequencing the most valuable type-strain genomes for metagenomic binning, comparative biology and taxonomic classification.</title>
        <authorList>
            <person name="Goeker M."/>
        </authorList>
    </citation>
    <scope>NUCLEOTIDE SEQUENCE [LARGE SCALE GENOMIC DNA]</scope>
    <source>
        <strain evidence="5 6">DSM 26613</strain>
    </source>
</reference>
<name>A0ABX0WSZ6_9BURK</name>
<evidence type="ECO:0000256" key="3">
    <source>
        <dbReference type="ARBA" id="ARBA00023163"/>
    </source>
</evidence>
<dbReference type="GO" id="GO:0003677">
    <property type="term" value="F:DNA binding"/>
    <property type="evidence" value="ECO:0007669"/>
    <property type="project" value="UniProtKB-KW"/>
</dbReference>
<dbReference type="Gene3D" id="1.10.1660.10">
    <property type="match status" value="1"/>
</dbReference>
<evidence type="ECO:0000256" key="1">
    <source>
        <dbReference type="ARBA" id="ARBA00023015"/>
    </source>
</evidence>
<keyword evidence="6" id="KW-1185">Reference proteome</keyword>
<feature type="domain" description="HTH merR-type" evidence="4">
    <location>
        <begin position="25"/>
        <end position="94"/>
    </location>
</feature>
<evidence type="ECO:0000256" key="2">
    <source>
        <dbReference type="ARBA" id="ARBA00023125"/>
    </source>
</evidence>
<dbReference type="InterPro" id="IPR000551">
    <property type="entry name" value="MerR-type_HTH_dom"/>
</dbReference>
<keyword evidence="2 5" id="KW-0238">DNA-binding</keyword>
<dbReference type="EMBL" id="JAATIZ010000004">
    <property type="protein sequence ID" value="NJB65896.1"/>
    <property type="molecule type" value="Genomic_DNA"/>
</dbReference>
<dbReference type="PANTHER" id="PTHR30204:SF67">
    <property type="entry name" value="HTH-TYPE TRANSCRIPTIONAL REGULATOR MLRA-RELATED"/>
    <property type="match status" value="1"/>
</dbReference>
<keyword evidence="1" id="KW-0805">Transcription regulation</keyword>
<organism evidence="5 6">
    <name type="scientific">Paenalcaligenes hominis</name>
    <dbReference type="NCBI Taxonomy" id="643674"/>
    <lineage>
        <taxon>Bacteria</taxon>
        <taxon>Pseudomonadati</taxon>
        <taxon>Pseudomonadota</taxon>
        <taxon>Betaproteobacteria</taxon>
        <taxon>Burkholderiales</taxon>
        <taxon>Alcaligenaceae</taxon>
        <taxon>Paenalcaligenes</taxon>
    </lineage>
</organism>
<dbReference type="InterPro" id="IPR009061">
    <property type="entry name" value="DNA-bd_dom_put_sf"/>
</dbReference>
<dbReference type="SMART" id="SM00422">
    <property type="entry name" value="HTH_MERR"/>
    <property type="match status" value="1"/>
</dbReference>
<dbReference type="CDD" id="cd01104">
    <property type="entry name" value="HTH_MlrA-CarA"/>
    <property type="match status" value="1"/>
</dbReference>
<dbReference type="Gene3D" id="1.10.1240.10">
    <property type="entry name" value="Methionine synthase domain"/>
    <property type="match status" value="1"/>
</dbReference>
<dbReference type="InterPro" id="IPR047057">
    <property type="entry name" value="MerR_fam"/>
</dbReference>
<comment type="caution">
    <text evidence="5">The sequence shown here is derived from an EMBL/GenBank/DDBJ whole genome shotgun (WGS) entry which is preliminary data.</text>
</comment>
<dbReference type="PANTHER" id="PTHR30204">
    <property type="entry name" value="REDOX-CYCLING DRUG-SENSING TRANSCRIPTIONAL ACTIVATOR SOXR"/>
    <property type="match status" value="1"/>
</dbReference>
<sequence>MSNNEQNAPFQLGLSSTHTDTAHDLLPMRDVARLTGVNPITLRAWERRYGLIQPTRTEGGHRLYSMTDVQTIQKIRTWTDRGVAVSKVAALLAAEAGQYADHASADLALQASPETTGWREWQTLMHQAILRFDDKALERYYGQLFSTYPLQQIVQQVMMPLWHELLQQSQCGQHSQWVFYDDFLRSRFQQRLRCTRQSHRDGIVFMMLENQGFELEVLACALVFDNHQGRVRVLPPQQRLNELPLLCQSITPQAVVLFSSTPLTDALLGKLRRVALSIDSPVAVAGIAAELATDTLRHSPFINLGAEPVLMASKLEQYLAGRLDT</sequence>
<dbReference type="RefSeq" id="WP_167661822.1">
    <property type="nucleotide sequence ID" value="NZ_BMCQ01000005.1"/>
</dbReference>
<dbReference type="Proteomes" id="UP000783934">
    <property type="component" value="Unassembled WGS sequence"/>
</dbReference>
<evidence type="ECO:0000313" key="6">
    <source>
        <dbReference type="Proteomes" id="UP000783934"/>
    </source>
</evidence>
<proteinExistence type="predicted"/>
<keyword evidence="3" id="KW-0804">Transcription</keyword>
<evidence type="ECO:0000313" key="5">
    <source>
        <dbReference type="EMBL" id="NJB65896.1"/>
    </source>
</evidence>
<dbReference type="InterPro" id="IPR036594">
    <property type="entry name" value="Meth_synthase_dom"/>
</dbReference>
<dbReference type="PROSITE" id="PS50937">
    <property type="entry name" value="HTH_MERR_2"/>
    <property type="match status" value="1"/>
</dbReference>